<feature type="domain" description="WDR36/Utp21 N-terminal" evidence="4">
    <location>
        <begin position="7"/>
        <end position="247"/>
    </location>
</feature>
<protein>
    <submittedName>
        <fullName evidence="5">WD-40 repeat-containing protein</fullName>
    </submittedName>
</protein>
<dbReference type="PROSITE" id="PS00678">
    <property type="entry name" value="WD_REPEATS_1"/>
    <property type="match status" value="1"/>
</dbReference>
<gene>
    <name evidence="5" type="ORF">CLV32_1979</name>
</gene>
<dbReference type="EMBL" id="SNWM01000002">
    <property type="protein sequence ID" value="TDO22993.1"/>
    <property type="molecule type" value="Genomic_DNA"/>
</dbReference>
<dbReference type="Pfam" id="PF00400">
    <property type="entry name" value="WD40"/>
    <property type="match status" value="1"/>
</dbReference>
<evidence type="ECO:0000313" key="6">
    <source>
        <dbReference type="Proteomes" id="UP000295499"/>
    </source>
</evidence>
<dbReference type="InterPro" id="IPR019775">
    <property type="entry name" value="WD40_repeat_CS"/>
</dbReference>
<feature type="repeat" description="WD" evidence="3">
    <location>
        <begin position="8"/>
        <end position="49"/>
    </location>
</feature>
<dbReference type="InterPro" id="IPR001680">
    <property type="entry name" value="WD40_rpt"/>
</dbReference>
<dbReference type="PANTHER" id="PTHR19848">
    <property type="entry name" value="WD40 REPEAT PROTEIN"/>
    <property type="match status" value="1"/>
</dbReference>
<keyword evidence="6" id="KW-1185">Reference proteome</keyword>
<dbReference type="InterPro" id="IPR020472">
    <property type="entry name" value="WD40_PAC1"/>
</dbReference>
<evidence type="ECO:0000259" key="4">
    <source>
        <dbReference type="Pfam" id="PF25171"/>
    </source>
</evidence>
<comment type="caution">
    <text evidence="5">The sequence shown here is derived from an EMBL/GenBank/DDBJ whole genome shotgun (WGS) entry which is preliminary data.</text>
</comment>
<feature type="repeat" description="WD" evidence="3">
    <location>
        <begin position="90"/>
        <end position="131"/>
    </location>
</feature>
<dbReference type="PRINTS" id="PR00320">
    <property type="entry name" value="GPROTEINBRPT"/>
</dbReference>
<dbReference type="CDD" id="cd00200">
    <property type="entry name" value="WD40"/>
    <property type="match status" value="1"/>
</dbReference>
<dbReference type="RefSeq" id="WP_133554818.1">
    <property type="nucleotide sequence ID" value="NZ_SNWM01000002.1"/>
</dbReference>
<dbReference type="PANTHER" id="PTHR19848:SF8">
    <property type="entry name" value="F-BOX AND WD REPEAT DOMAIN CONTAINING 7"/>
    <property type="match status" value="1"/>
</dbReference>
<dbReference type="InterPro" id="IPR015943">
    <property type="entry name" value="WD40/YVTN_repeat-like_dom_sf"/>
</dbReference>
<dbReference type="OrthoDB" id="933690at2"/>
<keyword evidence="2" id="KW-0677">Repeat</keyword>
<dbReference type="AlphaFoldDB" id="A0A4R6ILL5"/>
<dbReference type="PROSITE" id="PS50082">
    <property type="entry name" value="WD_REPEATS_2"/>
    <property type="match status" value="5"/>
</dbReference>
<feature type="repeat" description="WD" evidence="3">
    <location>
        <begin position="216"/>
        <end position="257"/>
    </location>
</feature>
<name>A0A4R6ILL5_9SPHI</name>
<evidence type="ECO:0000256" key="2">
    <source>
        <dbReference type="ARBA" id="ARBA00022737"/>
    </source>
</evidence>
<organism evidence="5 6">
    <name type="scientific">Pedobacter duraquae</name>
    <dbReference type="NCBI Taxonomy" id="425511"/>
    <lineage>
        <taxon>Bacteria</taxon>
        <taxon>Pseudomonadati</taxon>
        <taxon>Bacteroidota</taxon>
        <taxon>Sphingobacteriia</taxon>
        <taxon>Sphingobacteriales</taxon>
        <taxon>Sphingobacteriaceae</taxon>
        <taxon>Pedobacter</taxon>
    </lineage>
</organism>
<dbReference type="Pfam" id="PF25171">
    <property type="entry name" value="Beta-prop_WDR36-Utp21_1st"/>
    <property type="match status" value="1"/>
</dbReference>
<sequence length="298" mass="33315">MLRHVITLPGHQNPVYALTTSADQDVFFTAGNDKGIVEWSLNQKAFVKVLMPVKSSVYSMVFDGQLLFSGERSGTVNVFDLATSQLLSSFQAHEKPVFDIKVVAEKNEFLTSSEDGTVAIWSLKDYSLLYRINIAKETVRTMSISNNLKELAVGTKAGIICIYDLEDYALLSQFQAHDLPVTSLQYSPDGRSLLSGGRDAQLKAWSLPEYTQTQHIPAHLYSIYSIAFHPVLPYFATGSQDKSIKIWGAENYKLYKILSIEKGTEGHTHSVNKLSWSADGRYLLSTGDDKLVMIWEMI</sequence>
<dbReference type="SMART" id="SM00320">
    <property type="entry name" value="WD40"/>
    <property type="match status" value="7"/>
</dbReference>
<evidence type="ECO:0000256" key="1">
    <source>
        <dbReference type="ARBA" id="ARBA00022574"/>
    </source>
</evidence>
<dbReference type="Proteomes" id="UP000295499">
    <property type="component" value="Unassembled WGS sequence"/>
</dbReference>
<dbReference type="SUPFAM" id="SSF50978">
    <property type="entry name" value="WD40 repeat-like"/>
    <property type="match status" value="1"/>
</dbReference>
<feature type="repeat" description="WD" evidence="3">
    <location>
        <begin position="264"/>
        <end position="298"/>
    </location>
</feature>
<evidence type="ECO:0000313" key="5">
    <source>
        <dbReference type="EMBL" id="TDO22993.1"/>
    </source>
</evidence>
<dbReference type="InterPro" id="IPR059157">
    <property type="entry name" value="WDR36-Utp21_N"/>
</dbReference>
<reference evidence="5 6" key="1">
    <citation type="submission" date="2019-03" db="EMBL/GenBank/DDBJ databases">
        <title>Genomic Encyclopedia of Archaeal and Bacterial Type Strains, Phase II (KMG-II): from individual species to whole genera.</title>
        <authorList>
            <person name="Goeker M."/>
        </authorList>
    </citation>
    <scope>NUCLEOTIDE SEQUENCE [LARGE SCALE GENOMIC DNA]</scope>
    <source>
        <strain evidence="5 6">DSM 19034</strain>
    </source>
</reference>
<evidence type="ECO:0000256" key="3">
    <source>
        <dbReference type="PROSITE-ProRule" id="PRU00221"/>
    </source>
</evidence>
<dbReference type="PROSITE" id="PS50294">
    <property type="entry name" value="WD_REPEATS_REGION"/>
    <property type="match status" value="5"/>
</dbReference>
<dbReference type="Gene3D" id="2.130.10.10">
    <property type="entry name" value="YVTN repeat-like/Quinoprotein amine dehydrogenase"/>
    <property type="match status" value="2"/>
</dbReference>
<feature type="repeat" description="WD" evidence="3">
    <location>
        <begin position="174"/>
        <end position="215"/>
    </location>
</feature>
<accession>A0A4R6ILL5</accession>
<proteinExistence type="predicted"/>
<keyword evidence="1 3" id="KW-0853">WD repeat</keyword>
<dbReference type="InterPro" id="IPR036322">
    <property type="entry name" value="WD40_repeat_dom_sf"/>
</dbReference>